<keyword evidence="4" id="KW-1185">Reference proteome</keyword>
<organism evidence="3 4">
    <name type="scientific">Actinomadura gamaensis</name>
    <dbReference type="NCBI Taxonomy" id="1763541"/>
    <lineage>
        <taxon>Bacteria</taxon>
        <taxon>Bacillati</taxon>
        <taxon>Actinomycetota</taxon>
        <taxon>Actinomycetes</taxon>
        <taxon>Streptosporangiales</taxon>
        <taxon>Thermomonosporaceae</taxon>
        <taxon>Actinomadura</taxon>
    </lineage>
</organism>
<dbReference type="Gene3D" id="2.120.10.30">
    <property type="entry name" value="TolB, C-terminal domain"/>
    <property type="match status" value="1"/>
</dbReference>
<name>A0ABV9U9M6_9ACTN</name>
<evidence type="ECO:0000313" key="3">
    <source>
        <dbReference type="EMBL" id="MFC4912536.1"/>
    </source>
</evidence>
<reference evidence="4" key="1">
    <citation type="journal article" date="2019" name="Int. J. Syst. Evol. Microbiol.">
        <title>The Global Catalogue of Microorganisms (GCM) 10K type strain sequencing project: providing services to taxonomists for standard genome sequencing and annotation.</title>
        <authorList>
            <consortium name="The Broad Institute Genomics Platform"/>
            <consortium name="The Broad Institute Genome Sequencing Center for Infectious Disease"/>
            <person name="Wu L."/>
            <person name="Ma J."/>
        </authorList>
    </citation>
    <scope>NUCLEOTIDE SEQUENCE [LARGE SCALE GENOMIC DNA]</scope>
    <source>
        <strain evidence="4">KLKA75</strain>
    </source>
</reference>
<feature type="region of interest" description="Disordered" evidence="1">
    <location>
        <begin position="1"/>
        <end position="32"/>
    </location>
</feature>
<proteinExistence type="predicted"/>
<accession>A0ABV9U9M6</accession>
<keyword evidence="2" id="KW-0812">Transmembrane</keyword>
<dbReference type="RefSeq" id="WP_378262539.1">
    <property type="nucleotide sequence ID" value="NZ_JBHSIT010000012.1"/>
</dbReference>
<evidence type="ECO:0000256" key="2">
    <source>
        <dbReference type="SAM" id="Phobius"/>
    </source>
</evidence>
<dbReference type="InterPro" id="IPR011042">
    <property type="entry name" value="6-blade_b-propeller_TolB-like"/>
</dbReference>
<dbReference type="Proteomes" id="UP001595872">
    <property type="component" value="Unassembled WGS sequence"/>
</dbReference>
<gene>
    <name evidence="3" type="ORF">ACFPCY_34910</name>
</gene>
<dbReference type="SUPFAM" id="SSF82171">
    <property type="entry name" value="DPP6 N-terminal domain-like"/>
    <property type="match status" value="1"/>
</dbReference>
<dbReference type="EMBL" id="JBHSIT010000012">
    <property type="protein sequence ID" value="MFC4912536.1"/>
    <property type="molecule type" value="Genomic_DNA"/>
</dbReference>
<feature type="transmembrane region" description="Helical" evidence="2">
    <location>
        <begin position="39"/>
        <end position="60"/>
    </location>
</feature>
<evidence type="ECO:0000256" key="1">
    <source>
        <dbReference type="SAM" id="MobiDB-lite"/>
    </source>
</evidence>
<feature type="compositionally biased region" description="Basic and acidic residues" evidence="1">
    <location>
        <begin position="1"/>
        <end position="10"/>
    </location>
</feature>
<comment type="caution">
    <text evidence="3">The sequence shown here is derived from an EMBL/GenBank/DDBJ whole genome shotgun (WGS) entry which is preliminary data.</text>
</comment>
<keyword evidence="2" id="KW-1133">Transmembrane helix</keyword>
<keyword evidence="2" id="KW-0472">Membrane</keyword>
<evidence type="ECO:0000313" key="4">
    <source>
        <dbReference type="Proteomes" id="UP001595872"/>
    </source>
</evidence>
<protein>
    <submittedName>
        <fullName evidence="3">TolB family protein</fullName>
    </submittedName>
</protein>
<sequence>MTGTEDRLRDAFSGAAETIRPGSLAPLSPPPPRARSMKWAVPVAVAGALTLVLIGTSMLVGGMSQAPRTGSSALSGAPERIVAIRGGHAMVEDAAGHPIVRIDGDRYEAVAATRDRRTFFLAASAASDTYSFYRVTLGPDGSPTRPQRVPATIRLDSGLGKPERFAASPDGSKLAVVGNNPGQVEAVVIDVRTGASRVWRASGDNPISSATWSPDNRTLGFIWSFRDDQPSLYLLDTGAARLAPRVLRSATTPGDGLINVFAFNPDGRTLTAQVQGAKRGPDDDAEYQLVQLSARTGQPTPWTARLPSDSFFVKPDASGNHFLQIIDGRLGRVDNGVFTWTTTATDYTDAAW</sequence>